<keyword evidence="2" id="KW-1133">Transmembrane helix</keyword>
<gene>
    <name evidence="3" type="ORF">ACFFV7_20885</name>
</gene>
<name>A0ABV5IHZ0_9ACTN</name>
<keyword evidence="4" id="KW-1185">Reference proteome</keyword>
<comment type="caution">
    <text evidence="3">The sequence shown here is derived from an EMBL/GenBank/DDBJ whole genome shotgun (WGS) entry which is preliminary data.</text>
</comment>
<feature type="transmembrane region" description="Helical" evidence="2">
    <location>
        <begin position="93"/>
        <end position="115"/>
    </location>
</feature>
<keyword evidence="2" id="KW-0472">Membrane</keyword>
<evidence type="ECO:0000313" key="4">
    <source>
        <dbReference type="Proteomes" id="UP001589647"/>
    </source>
</evidence>
<dbReference type="InterPro" id="IPR047789">
    <property type="entry name" value="CU044_5270-like"/>
</dbReference>
<dbReference type="NCBIfam" id="NF038083">
    <property type="entry name" value="CU044_5270_fam"/>
    <property type="match status" value="1"/>
</dbReference>
<proteinExistence type="predicted"/>
<reference evidence="3 4" key="1">
    <citation type="submission" date="2024-09" db="EMBL/GenBank/DDBJ databases">
        <authorList>
            <person name="Sun Q."/>
            <person name="Mori K."/>
        </authorList>
    </citation>
    <scope>NUCLEOTIDE SEQUENCE [LARGE SCALE GENOMIC DNA]</scope>
    <source>
        <strain evidence="3 4">CCM 3426</strain>
    </source>
</reference>
<evidence type="ECO:0000313" key="3">
    <source>
        <dbReference type="EMBL" id="MFB9203658.1"/>
    </source>
</evidence>
<protein>
    <submittedName>
        <fullName evidence="3">CU044_5270 family protein</fullName>
    </submittedName>
</protein>
<evidence type="ECO:0000256" key="1">
    <source>
        <dbReference type="SAM" id="MobiDB-lite"/>
    </source>
</evidence>
<dbReference type="RefSeq" id="WP_189649272.1">
    <property type="nucleotide sequence ID" value="NZ_BMRC01000009.1"/>
</dbReference>
<feature type="region of interest" description="Disordered" evidence="1">
    <location>
        <begin position="31"/>
        <end position="90"/>
    </location>
</feature>
<organism evidence="3 4">
    <name type="scientific">Nonomuraea spiralis</name>
    <dbReference type="NCBI Taxonomy" id="46182"/>
    <lineage>
        <taxon>Bacteria</taxon>
        <taxon>Bacillati</taxon>
        <taxon>Actinomycetota</taxon>
        <taxon>Actinomycetes</taxon>
        <taxon>Streptosporangiales</taxon>
        <taxon>Streptosporangiaceae</taxon>
        <taxon>Nonomuraea</taxon>
    </lineage>
</organism>
<feature type="region of interest" description="Disordered" evidence="1">
    <location>
        <begin position="342"/>
        <end position="362"/>
    </location>
</feature>
<feature type="compositionally biased region" description="Basic and acidic residues" evidence="1">
    <location>
        <begin position="77"/>
        <end position="86"/>
    </location>
</feature>
<dbReference type="Proteomes" id="UP001589647">
    <property type="component" value="Unassembled WGS sequence"/>
</dbReference>
<sequence length="412" mass="44092">MDDLNLLRDLYDMPPATADVMAAGRARLAEAYTQTSQTGPAPLAQPGPDAFARPGPPERDELRGGRRSLLRALPGARNDRPGARNDRGRRRRWPVVGASLAGAAAAVTVAATLLAPTGQTPSAQEPSAVRPSGRGSSSAVVRLSAREILLAAADSVGPASGEGAYWVRSAVNGRFERDPSGRYTLKTTRSVEAWLPSAADRRTWVIRRDLGTVPATPEDEAAWRAAGSPRSWTLPGANPPVKLRTAPGEPDALRDDSGRTLTLLGTPMTPTTLKALPTTPEGLRDTLEQIISKGYGKERVNMDNQLFETGVRLVMNLPTSPEVRAAAYRMLAALPGATAEGEVTDPLGRKGQAVSRPGGPGERYRFVVDTATGQPLALESEVGQYRSYEAIKSTTWTDDEPRLPARRHSMNR</sequence>
<dbReference type="EMBL" id="JBHMEI010000015">
    <property type="protein sequence ID" value="MFB9203658.1"/>
    <property type="molecule type" value="Genomic_DNA"/>
</dbReference>
<accession>A0ABV5IHZ0</accession>
<keyword evidence="2" id="KW-0812">Transmembrane</keyword>
<evidence type="ECO:0000256" key="2">
    <source>
        <dbReference type="SAM" id="Phobius"/>
    </source>
</evidence>